<reference evidence="1 2" key="1">
    <citation type="submission" date="2017-12" db="EMBL/GenBank/DDBJ databases">
        <title>Hemimetabolous genomes reveal molecular basis of termite eusociality.</title>
        <authorList>
            <person name="Harrison M.C."/>
            <person name="Jongepier E."/>
            <person name="Robertson H.M."/>
            <person name="Arning N."/>
            <person name="Bitard-Feildel T."/>
            <person name="Chao H."/>
            <person name="Childers C.P."/>
            <person name="Dinh H."/>
            <person name="Doddapaneni H."/>
            <person name="Dugan S."/>
            <person name="Gowin J."/>
            <person name="Greiner C."/>
            <person name="Han Y."/>
            <person name="Hu H."/>
            <person name="Hughes D.S.T."/>
            <person name="Huylmans A.-K."/>
            <person name="Kemena C."/>
            <person name="Kremer L.P.M."/>
            <person name="Lee S.L."/>
            <person name="Lopez-Ezquerra A."/>
            <person name="Mallet L."/>
            <person name="Monroy-Kuhn J.M."/>
            <person name="Moser A."/>
            <person name="Murali S.C."/>
            <person name="Muzny D.M."/>
            <person name="Otani S."/>
            <person name="Piulachs M.-D."/>
            <person name="Poelchau M."/>
            <person name="Qu J."/>
            <person name="Schaub F."/>
            <person name="Wada-Katsumata A."/>
            <person name="Worley K.C."/>
            <person name="Xie Q."/>
            <person name="Ylla G."/>
            <person name="Poulsen M."/>
            <person name="Gibbs R.A."/>
            <person name="Schal C."/>
            <person name="Richards S."/>
            <person name="Belles X."/>
            <person name="Korb J."/>
            <person name="Bornberg-Bauer E."/>
        </authorList>
    </citation>
    <scope>NUCLEOTIDE SEQUENCE [LARGE SCALE GENOMIC DNA]</scope>
    <source>
        <tissue evidence="1">Whole body</tissue>
    </source>
</reference>
<sequence length="116" mass="12841">MNLRVSSNAGKFWEVAAQLAASQEDLRSMKLVYFKGGETSCALMEVHCVTEEGLIDRESGSWTIRKRSTTAKEQNGVSICNMLVMLGPEVFWGRLPGESNGEGISFCTRFELPDCN</sequence>
<keyword evidence="2" id="KW-1185">Reference proteome</keyword>
<dbReference type="EMBL" id="NEVH01018385">
    <property type="protein sequence ID" value="PNF23430.1"/>
    <property type="molecule type" value="Genomic_DNA"/>
</dbReference>
<dbReference type="InParanoid" id="A0A2J7Q4C3"/>
<evidence type="ECO:0000313" key="2">
    <source>
        <dbReference type="Proteomes" id="UP000235965"/>
    </source>
</evidence>
<dbReference type="Proteomes" id="UP000235965">
    <property type="component" value="Unassembled WGS sequence"/>
</dbReference>
<name>A0A2J7Q4C3_9NEOP</name>
<evidence type="ECO:0000313" key="1">
    <source>
        <dbReference type="EMBL" id="PNF23430.1"/>
    </source>
</evidence>
<dbReference type="AlphaFoldDB" id="A0A2J7Q4C3"/>
<protein>
    <submittedName>
        <fullName evidence="1">Uncharacterized protein</fullName>
    </submittedName>
</protein>
<gene>
    <name evidence="1" type="ORF">B7P43_G10595</name>
</gene>
<proteinExistence type="predicted"/>
<organism evidence="1 2">
    <name type="scientific">Cryptotermes secundus</name>
    <dbReference type="NCBI Taxonomy" id="105785"/>
    <lineage>
        <taxon>Eukaryota</taxon>
        <taxon>Metazoa</taxon>
        <taxon>Ecdysozoa</taxon>
        <taxon>Arthropoda</taxon>
        <taxon>Hexapoda</taxon>
        <taxon>Insecta</taxon>
        <taxon>Pterygota</taxon>
        <taxon>Neoptera</taxon>
        <taxon>Polyneoptera</taxon>
        <taxon>Dictyoptera</taxon>
        <taxon>Blattodea</taxon>
        <taxon>Blattoidea</taxon>
        <taxon>Termitoidae</taxon>
        <taxon>Kalotermitidae</taxon>
        <taxon>Cryptotermitinae</taxon>
        <taxon>Cryptotermes</taxon>
    </lineage>
</organism>
<comment type="caution">
    <text evidence="1">The sequence shown here is derived from an EMBL/GenBank/DDBJ whole genome shotgun (WGS) entry which is preliminary data.</text>
</comment>
<accession>A0A2J7Q4C3</accession>